<name>A0AAW2QJZ4_9LAMI</name>
<evidence type="ECO:0000259" key="2">
    <source>
        <dbReference type="Pfam" id="PF14111"/>
    </source>
</evidence>
<dbReference type="Pfam" id="PF14111">
    <property type="entry name" value="DUF4283"/>
    <property type="match status" value="1"/>
</dbReference>
<comment type="caution">
    <text evidence="3">The sequence shown here is derived from an EMBL/GenBank/DDBJ whole genome shotgun (WGS) entry which is preliminary data.</text>
</comment>
<dbReference type="EMBL" id="JACGWM010000006">
    <property type="protein sequence ID" value="KAL0368128.1"/>
    <property type="molecule type" value="Genomic_DNA"/>
</dbReference>
<reference evidence="3" key="2">
    <citation type="journal article" date="2024" name="Plant">
        <title>Genomic evolution and insights into agronomic trait innovations of Sesamum species.</title>
        <authorList>
            <person name="Miao H."/>
            <person name="Wang L."/>
            <person name="Qu L."/>
            <person name="Liu H."/>
            <person name="Sun Y."/>
            <person name="Le M."/>
            <person name="Wang Q."/>
            <person name="Wei S."/>
            <person name="Zheng Y."/>
            <person name="Lin W."/>
            <person name="Duan Y."/>
            <person name="Cao H."/>
            <person name="Xiong S."/>
            <person name="Wang X."/>
            <person name="Wei L."/>
            <person name="Li C."/>
            <person name="Ma Q."/>
            <person name="Ju M."/>
            <person name="Zhao R."/>
            <person name="Li G."/>
            <person name="Mu C."/>
            <person name="Tian Q."/>
            <person name="Mei H."/>
            <person name="Zhang T."/>
            <person name="Gao T."/>
            <person name="Zhang H."/>
        </authorList>
    </citation>
    <scope>NUCLEOTIDE SEQUENCE</scope>
    <source>
        <strain evidence="3">KEN8</strain>
    </source>
</reference>
<evidence type="ECO:0000313" key="3">
    <source>
        <dbReference type="EMBL" id="KAL0368128.1"/>
    </source>
</evidence>
<sequence>MHTLGFGEMNFMGLLHFATTAAAILFCCCTPALLLLLRFATAAATILFYCCNPTLLLLLLQRFATAAAGAVLFGSSNPMTATNCWAAPNGPLDCTKLSRWAAPTEVASSLPRQNYHTVSPEDLRKSYLADAQPKPLGYKSLIEGQPILSFNEDETNTLAAQFRFALVGKFSHGASPYRMMHKLIAGLGVSGGFTVRMINVKHILIQLSTETDYTRLWLRRIWTIQGFPMHIFKWDPTFNPSQESSVVPLWVEFPELPVHLFQKDALFAVANMVGTPLQLDDYTVNQATLTCAKVFDNFPLNNAASVKEHVTVNNDIASCSGTKVNEETMNELLKENKMYPVGNISSVNEFFLCEIECCCEGVAMKVPLNPVSSKIVSKEGCGNEEADCGWGTTKSPCDGDSMGDDSNWIQTGNAFMLLDKLTGEGEFVETSQSQPEDDQNTENELGDSELN</sequence>
<dbReference type="PANTHER" id="PTHR31286:SF179">
    <property type="entry name" value="RNASE H TYPE-1 DOMAIN-CONTAINING PROTEIN"/>
    <property type="match status" value="1"/>
</dbReference>
<proteinExistence type="predicted"/>
<dbReference type="AlphaFoldDB" id="A0AAW2QJZ4"/>
<dbReference type="InterPro" id="IPR025558">
    <property type="entry name" value="DUF4283"/>
</dbReference>
<feature type="compositionally biased region" description="Acidic residues" evidence="1">
    <location>
        <begin position="435"/>
        <end position="451"/>
    </location>
</feature>
<dbReference type="PANTHER" id="PTHR31286">
    <property type="entry name" value="GLYCINE-RICH CELL WALL STRUCTURAL PROTEIN 1.8-LIKE"/>
    <property type="match status" value="1"/>
</dbReference>
<gene>
    <name evidence="3" type="ORF">Scaly_1031700</name>
</gene>
<evidence type="ECO:0000256" key="1">
    <source>
        <dbReference type="SAM" id="MobiDB-lite"/>
    </source>
</evidence>
<protein>
    <recommendedName>
        <fullName evidence="2">DUF4283 domain-containing protein</fullName>
    </recommendedName>
</protein>
<accession>A0AAW2QJZ4</accession>
<reference evidence="3" key="1">
    <citation type="submission" date="2020-06" db="EMBL/GenBank/DDBJ databases">
        <authorList>
            <person name="Li T."/>
            <person name="Hu X."/>
            <person name="Zhang T."/>
            <person name="Song X."/>
            <person name="Zhang H."/>
            <person name="Dai N."/>
            <person name="Sheng W."/>
            <person name="Hou X."/>
            <person name="Wei L."/>
        </authorList>
    </citation>
    <scope>NUCLEOTIDE SEQUENCE</scope>
    <source>
        <strain evidence="3">KEN8</strain>
        <tissue evidence="3">Leaf</tissue>
    </source>
</reference>
<feature type="domain" description="DUF4283" evidence="2">
    <location>
        <begin position="159"/>
        <end position="242"/>
    </location>
</feature>
<dbReference type="InterPro" id="IPR040256">
    <property type="entry name" value="At4g02000-like"/>
</dbReference>
<feature type="region of interest" description="Disordered" evidence="1">
    <location>
        <begin position="425"/>
        <end position="451"/>
    </location>
</feature>
<organism evidence="3">
    <name type="scientific">Sesamum calycinum</name>
    <dbReference type="NCBI Taxonomy" id="2727403"/>
    <lineage>
        <taxon>Eukaryota</taxon>
        <taxon>Viridiplantae</taxon>
        <taxon>Streptophyta</taxon>
        <taxon>Embryophyta</taxon>
        <taxon>Tracheophyta</taxon>
        <taxon>Spermatophyta</taxon>
        <taxon>Magnoliopsida</taxon>
        <taxon>eudicotyledons</taxon>
        <taxon>Gunneridae</taxon>
        <taxon>Pentapetalae</taxon>
        <taxon>asterids</taxon>
        <taxon>lamiids</taxon>
        <taxon>Lamiales</taxon>
        <taxon>Pedaliaceae</taxon>
        <taxon>Sesamum</taxon>
    </lineage>
</organism>